<evidence type="ECO:0000256" key="3">
    <source>
        <dbReference type="ARBA" id="ARBA00022475"/>
    </source>
</evidence>
<protein>
    <submittedName>
        <fullName evidence="11">DNA replication and repair protein RecF</fullName>
    </submittedName>
</protein>
<dbReference type="InterPro" id="IPR027417">
    <property type="entry name" value="P-loop_NTPase"/>
</dbReference>
<dbReference type="PANTHER" id="PTHR42771:SF2">
    <property type="entry name" value="IRON(3+)-HYDROXAMATE IMPORT ATP-BINDING PROTEIN FHUC"/>
    <property type="match status" value="1"/>
</dbReference>
<dbReference type="PANTHER" id="PTHR42771">
    <property type="entry name" value="IRON(3+)-HYDROXAMATE IMPORT ATP-BINDING PROTEIN FHUC"/>
    <property type="match status" value="1"/>
</dbReference>
<proteinExistence type="predicted"/>
<keyword evidence="7" id="KW-0408">Iron</keyword>
<evidence type="ECO:0000256" key="8">
    <source>
        <dbReference type="ARBA" id="ARBA00023065"/>
    </source>
</evidence>
<dbReference type="AlphaFoldDB" id="A0A1A8TIS8"/>
<dbReference type="InterPro" id="IPR038729">
    <property type="entry name" value="Rad50/SbcC_AAA"/>
</dbReference>
<gene>
    <name evidence="11" type="primary">recF_3</name>
    <name evidence="11" type="ORF">MSP8886_02814</name>
</gene>
<evidence type="ECO:0000313" key="11">
    <source>
        <dbReference type="EMBL" id="SBS33609.1"/>
    </source>
</evidence>
<dbReference type="PROSITE" id="PS50893">
    <property type="entry name" value="ABC_TRANSPORTER_2"/>
    <property type="match status" value="1"/>
</dbReference>
<dbReference type="STRING" id="1792290.MSP8886_02814"/>
<dbReference type="InterPro" id="IPR003439">
    <property type="entry name" value="ABC_transporter-like_ATP-bd"/>
</dbReference>
<organism evidence="11 12">
    <name type="scientific">Marinomonas spartinae</name>
    <dbReference type="NCBI Taxonomy" id="1792290"/>
    <lineage>
        <taxon>Bacteria</taxon>
        <taxon>Pseudomonadati</taxon>
        <taxon>Pseudomonadota</taxon>
        <taxon>Gammaproteobacteria</taxon>
        <taxon>Oceanospirillales</taxon>
        <taxon>Oceanospirillaceae</taxon>
        <taxon>Marinomonas</taxon>
    </lineage>
</organism>
<name>A0A1A8TIS8_9GAMM</name>
<dbReference type="Pfam" id="PF13304">
    <property type="entry name" value="AAA_21"/>
    <property type="match status" value="1"/>
</dbReference>
<reference evidence="11 12" key="1">
    <citation type="submission" date="2016-06" db="EMBL/GenBank/DDBJ databases">
        <authorList>
            <person name="Kjaerup R.B."/>
            <person name="Dalgaard T.S."/>
            <person name="Juul-Madsen H.R."/>
        </authorList>
    </citation>
    <scope>NUCLEOTIDE SEQUENCE [LARGE SCALE GENOMIC DNA]</scope>
    <source>
        <strain evidence="11 12">CECT 8886</strain>
    </source>
</reference>
<dbReference type="GO" id="GO:0005886">
    <property type="term" value="C:plasma membrane"/>
    <property type="evidence" value="ECO:0007669"/>
    <property type="project" value="UniProtKB-SubCell"/>
</dbReference>
<evidence type="ECO:0000256" key="5">
    <source>
        <dbReference type="ARBA" id="ARBA00022741"/>
    </source>
</evidence>
<dbReference type="GO" id="GO:0016887">
    <property type="term" value="F:ATP hydrolysis activity"/>
    <property type="evidence" value="ECO:0007669"/>
    <property type="project" value="InterPro"/>
</dbReference>
<evidence type="ECO:0000256" key="7">
    <source>
        <dbReference type="ARBA" id="ARBA00023004"/>
    </source>
</evidence>
<dbReference type="InterPro" id="IPR003959">
    <property type="entry name" value="ATPase_AAA_core"/>
</dbReference>
<evidence type="ECO:0000259" key="10">
    <source>
        <dbReference type="PROSITE" id="PS50893"/>
    </source>
</evidence>
<dbReference type="Pfam" id="PF13476">
    <property type="entry name" value="AAA_23"/>
    <property type="match status" value="1"/>
</dbReference>
<dbReference type="EMBL" id="FLOB01000006">
    <property type="protein sequence ID" value="SBS33609.1"/>
    <property type="molecule type" value="Genomic_DNA"/>
</dbReference>
<evidence type="ECO:0000256" key="6">
    <source>
        <dbReference type="ARBA" id="ARBA00022840"/>
    </source>
</evidence>
<dbReference type="SUPFAM" id="SSF52540">
    <property type="entry name" value="P-loop containing nucleoside triphosphate hydrolases"/>
    <property type="match status" value="1"/>
</dbReference>
<keyword evidence="6" id="KW-0067">ATP-binding</keyword>
<keyword evidence="4" id="KW-0410">Iron transport</keyword>
<dbReference type="Proteomes" id="UP000092544">
    <property type="component" value="Unassembled WGS sequence"/>
</dbReference>
<dbReference type="SMART" id="SM00382">
    <property type="entry name" value="AAA"/>
    <property type="match status" value="1"/>
</dbReference>
<dbReference type="InterPro" id="IPR051535">
    <property type="entry name" value="Siderophore_ABC-ATPase"/>
</dbReference>
<sequence length="253" mass="28812">MESLPYLKEIELKRKTIDSFHVYPFSIPAVKELDFLEFDKEVTIFVGENGSGKSTLLEAIAVGLGFNAEGGSKNFHFGTRSTHSELHNYLRFSKSFKRYKDGFFLRAESFYNVATNIDELDEAAFPYIDPPAIKDSYGGKSLHHQSHGESFLSLMIQRFSGDGLYILDEPEAALSPTRQLAILSRMHQLVTQRSQFIMATHSPILMAYPGAKIYQIDKSGLYPIKYQDTEHYEVTKAFLNNPEPMLKELFSEE</sequence>
<dbReference type="OrthoDB" id="9784297at2"/>
<evidence type="ECO:0000313" key="12">
    <source>
        <dbReference type="Proteomes" id="UP000092544"/>
    </source>
</evidence>
<evidence type="ECO:0000256" key="2">
    <source>
        <dbReference type="ARBA" id="ARBA00022448"/>
    </source>
</evidence>
<dbReference type="GO" id="GO:0005524">
    <property type="term" value="F:ATP binding"/>
    <property type="evidence" value="ECO:0007669"/>
    <property type="project" value="UniProtKB-KW"/>
</dbReference>
<evidence type="ECO:0000256" key="1">
    <source>
        <dbReference type="ARBA" id="ARBA00004202"/>
    </source>
</evidence>
<keyword evidence="3" id="KW-1003">Cell membrane</keyword>
<dbReference type="InterPro" id="IPR003593">
    <property type="entry name" value="AAA+_ATPase"/>
</dbReference>
<accession>A0A1A8TIS8</accession>
<keyword evidence="2" id="KW-0813">Transport</keyword>
<dbReference type="RefSeq" id="WP_067017464.1">
    <property type="nucleotide sequence ID" value="NZ_FLOB01000006.1"/>
</dbReference>
<dbReference type="GO" id="GO:0006302">
    <property type="term" value="P:double-strand break repair"/>
    <property type="evidence" value="ECO:0007669"/>
    <property type="project" value="InterPro"/>
</dbReference>
<keyword evidence="5" id="KW-0547">Nucleotide-binding</keyword>
<dbReference type="GO" id="GO:0006826">
    <property type="term" value="P:iron ion transport"/>
    <property type="evidence" value="ECO:0007669"/>
    <property type="project" value="UniProtKB-KW"/>
</dbReference>
<dbReference type="Gene3D" id="3.40.50.300">
    <property type="entry name" value="P-loop containing nucleotide triphosphate hydrolases"/>
    <property type="match status" value="2"/>
</dbReference>
<keyword evidence="8" id="KW-0406">Ion transport</keyword>
<comment type="subcellular location">
    <subcellularLocation>
        <location evidence="1">Cell membrane</location>
        <topology evidence="1">Peripheral membrane protein</topology>
    </subcellularLocation>
</comment>
<keyword evidence="12" id="KW-1185">Reference proteome</keyword>
<keyword evidence="9" id="KW-0472">Membrane</keyword>
<evidence type="ECO:0000256" key="4">
    <source>
        <dbReference type="ARBA" id="ARBA00022496"/>
    </source>
</evidence>
<feature type="domain" description="ABC transporter" evidence="10">
    <location>
        <begin position="7"/>
        <end position="243"/>
    </location>
</feature>
<evidence type="ECO:0000256" key="9">
    <source>
        <dbReference type="ARBA" id="ARBA00023136"/>
    </source>
</evidence>